<dbReference type="RefSeq" id="WP_106230996.1">
    <property type="nucleotide sequence ID" value="NZ_PVTM01000008.1"/>
</dbReference>
<sequence length="122" mass="14366">MAFFKGSDYEFTPLFERSETGAEIFRGLRARRIRHPDPVLEHTVSLKERLDSVAHEYYSESRDWRWLVEANPDILFPDDLLWNTRPRVYDEDGDMTDRGTMDENGRERIGHIIIVPRRGEAG</sequence>
<reference evidence="1 2" key="1">
    <citation type="submission" date="2018-03" db="EMBL/GenBank/DDBJ databases">
        <title>Comparative analysis of microorganisms from saline springs in Andes Mountain Range, Colombia.</title>
        <authorList>
            <person name="Rubin E."/>
        </authorList>
    </citation>
    <scope>NUCLEOTIDE SEQUENCE [LARGE SCALE GENOMIC DNA]</scope>
    <source>
        <strain evidence="1 2">USBA 854</strain>
    </source>
</reference>
<name>A0A2T0VM71_9GAMM</name>
<comment type="caution">
    <text evidence="1">The sequence shown here is derived from an EMBL/GenBank/DDBJ whole genome shotgun (WGS) entry which is preliminary data.</text>
</comment>
<evidence type="ECO:0000313" key="1">
    <source>
        <dbReference type="EMBL" id="PRY71364.1"/>
    </source>
</evidence>
<dbReference type="AlphaFoldDB" id="A0A2T0VM71"/>
<accession>A0A2T0VM71</accession>
<proteinExistence type="predicted"/>
<evidence type="ECO:0000313" key="2">
    <source>
        <dbReference type="Proteomes" id="UP000239896"/>
    </source>
</evidence>
<gene>
    <name evidence="1" type="ORF">BCL64_108125</name>
</gene>
<keyword evidence="2" id="KW-1185">Reference proteome</keyword>
<protein>
    <submittedName>
        <fullName evidence="1">Uncharacterized protein</fullName>
    </submittedName>
</protein>
<dbReference type="Proteomes" id="UP000239896">
    <property type="component" value="Unassembled WGS sequence"/>
</dbReference>
<dbReference type="EMBL" id="PVTM01000008">
    <property type="protein sequence ID" value="PRY71364.1"/>
    <property type="molecule type" value="Genomic_DNA"/>
</dbReference>
<organism evidence="1 2">
    <name type="scientific">Halomonas ventosae</name>
    <dbReference type="NCBI Taxonomy" id="229007"/>
    <lineage>
        <taxon>Bacteria</taxon>
        <taxon>Pseudomonadati</taxon>
        <taxon>Pseudomonadota</taxon>
        <taxon>Gammaproteobacteria</taxon>
        <taxon>Oceanospirillales</taxon>
        <taxon>Halomonadaceae</taxon>
        <taxon>Halomonas</taxon>
    </lineage>
</organism>